<dbReference type="PANTHER" id="PTHR47417:SF1">
    <property type="entry name" value="SMR DOMAIN-CONTAINING PROTEIN YPL199C"/>
    <property type="match status" value="1"/>
</dbReference>
<evidence type="ECO:0000313" key="4">
    <source>
        <dbReference type="Proteomes" id="UP001165160"/>
    </source>
</evidence>
<dbReference type="SMART" id="SM01162">
    <property type="entry name" value="DUF1771"/>
    <property type="match status" value="1"/>
</dbReference>
<dbReference type="EMBL" id="BRXX01000426">
    <property type="protein sequence ID" value="GMI11173.1"/>
    <property type="molecule type" value="Genomic_DNA"/>
</dbReference>
<dbReference type="PANTHER" id="PTHR47417">
    <property type="entry name" value="SMR DOMAIN-CONTAINING PROTEIN YPL199C"/>
    <property type="match status" value="1"/>
</dbReference>
<dbReference type="InterPro" id="IPR013899">
    <property type="entry name" value="DUF1771"/>
</dbReference>
<evidence type="ECO:0000259" key="2">
    <source>
        <dbReference type="PROSITE" id="PS50828"/>
    </source>
</evidence>
<organism evidence="3 4">
    <name type="scientific">Triparma verrucosa</name>
    <dbReference type="NCBI Taxonomy" id="1606542"/>
    <lineage>
        <taxon>Eukaryota</taxon>
        <taxon>Sar</taxon>
        <taxon>Stramenopiles</taxon>
        <taxon>Ochrophyta</taxon>
        <taxon>Bolidophyceae</taxon>
        <taxon>Parmales</taxon>
        <taxon>Triparmaceae</taxon>
        <taxon>Triparma</taxon>
    </lineage>
</organism>
<dbReference type="Gene3D" id="3.30.1370.110">
    <property type="match status" value="1"/>
</dbReference>
<dbReference type="InterPro" id="IPR002625">
    <property type="entry name" value="Smr_dom"/>
</dbReference>
<keyword evidence="1" id="KW-0175">Coiled coil</keyword>
<dbReference type="InterPro" id="IPR053020">
    <property type="entry name" value="Smr_domain_protein"/>
</dbReference>
<feature type="domain" description="Smr" evidence="2">
    <location>
        <begin position="106"/>
        <end position="180"/>
    </location>
</feature>
<dbReference type="InterPro" id="IPR036063">
    <property type="entry name" value="Smr_dom_sf"/>
</dbReference>
<keyword evidence="4" id="KW-1185">Reference proteome</keyword>
<dbReference type="Pfam" id="PF01713">
    <property type="entry name" value="Smr"/>
    <property type="match status" value="1"/>
</dbReference>
<dbReference type="Pfam" id="PF08590">
    <property type="entry name" value="DUF1771"/>
    <property type="match status" value="1"/>
</dbReference>
<dbReference type="Proteomes" id="UP001165160">
    <property type="component" value="Unassembled WGS sequence"/>
</dbReference>
<comment type="caution">
    <text evidence="3">The sequence shown here is derived from an EMBL/GenBank/DDBJ whole genome shotgun (WGS) entry which is preliminary data.</text>
</comment>
<gene>
    <name evidence="3" type="ORF">TrVE_jg4505</name>
</gene>
<dbReference type="PROSITE" id="PS50828">
    <property type="entry name" value="SMR"/>
    <property type="match status" value="1"/>
</dbReference>
<proteinExistence type="predicted"/>
<protein>
    <recommendedName>
        <fullName evidence="2">Smr domain-containing protein</fullName>
    </recommendedName>
</protein>
<accession>A0A9W7FFD2</accession>
<evidence type="ECO:0000256" key="1">
    <source>
        <dbReference type="SAM" id="Coils"/>
    </source>
</evidence>
<dbReference type="AlphaFoldDB" id="A0A9W7FFD2"/>
<name>A0A9W7FFD2_9STRA</name>
<reference evidence="4" key="1">
    <citation type="journal article" date="2023" name="Commun. Biol.">
        <title>Genome analysis of Parmales, the sister group of diatoms, reveals the evolutionary specialization of diatoms from phago-mixotrophs to photoautotrophs.</title>
        <authorList>
            <person name="Ban H."/>
            <person name="Sato S."/>
            <person name="Yoshikawa S."/>
            <person name="Yamada K."/>
            <person name="Nakamura Y."/>
            <person name="Ichinomiya M."/>
            <person name="Sato N."/>
            <person name="Blanc-Mathieu R."/>
            <person name="Endo H."/>
            <person name="Kuwata A."/>
            <person name="Ogata H."/>
        </authorList>
    </citation>
    <scope>NUCLEOTIDE SEQUENCE [LARGE SCALE GENOMIC DNA]</scope>
    <source>
        <strain evidence="4">NIES 3699</strain>
    </source>
</reference>
<sequence length="188" mass="21042">MGILISCFRGGNEDTFDPVITTKQEQVKDQSFATAEITKLRSEANRLQSERHTLITQSQTAYKSNKKSLAHTLSLRSKSLLPKITSLNARAVSLILSSQNLSSGVIDLHGLYLPEVLPLLSSFISDSKDYKTILIITGAGHHSKAHDKPVIRPKVEEYLTSKNYKWKEVHKRGAIEVELKGTLHYKQT</sequence>
<dbReference type="SMART" id="SM00463">
    <property type="entry name" value="SMR"/>
    <property type="match status" value="1"/>
</dbReference>
<evidence type="ECO:0000313" key="3">
    <source>
        <dbReference type="EMBL" id="GMI11173.1"/>
    </source>
</evidence>
<dbReference type="SUPFAM" id="SSF160443">
    <property type="entry name" value="SMR domain-like"/>
    <property type="match status" value="1"/>
</dbReference>
<feature type="coiled-coil region" evidence="1">
    <location>
        <begin position="30"/>
        <end position="57"/>
    </location>
</feature>